<accession>A0A1J6HH49</accession>
<comment type="caution">
    <text evidence="2">The sequence shown here is derived from an EMBL/GenBank/DDBJ whole genome shotgun (WGS) entry which is preliminary data.</text>
</comment>
<keyword evidence="2" id="KW-0378">Hydrolase</keyword>
<dbReference type="Proteomes" id="UP000182985">
    <property type="component" value="Unassembled WGS sequence"/>
</dbReference>
<keyword evidence="1" id="KW-0732">Signal</keyword>
<evidence type="ECO:0000256" key="1">
    <source>
        <dbReference type="SAM" id="SignalP"/>
    </source>
</evidence>
<protein>
    <submittedName>
        <fullName evidence="2">Alpha/beta hydrolase</fullName>
    </submittedName>
</protein>
<dbReference type="OrthoDB" id="7015419at2"/>
<proteinExistence type="predicted"/>
<dbReference type="GO" id="GO:0016787">
    <property type="term" value="F:hydrolase activity"/>
    <property type="evidence" value="ECO:0007669"/>
    <property type="project" value="UniProtKB-KW"/>
</dbReference>
<dbReference type="SUPFAM" id="SSF53474">
    <property type="entry name" value="alpha/beta-Hydrolases"/>
    <property type="match status" value="1"/>
</dbReference>
<dbReference type="Gene3D" id="3.40.50.1820">
    <property type="entry name" value="alpha/beta hydrolase"/>
    <property type="match status" value="1"/>
</dbReference>
<gene>
    <name evidence="2" type="ORF">BLA27_16585</name>
</gene>
<dbReference type="InterPro" id="IPR029058">
    <property type="entry name" value="AB_hydrolase_fold"/>
</dbReference>
<feature type="chain" id="PRO_5009639003" evidence="1">
    <location>
        <begin position="25"/>
        <end position="342"/>
    </location>
</feature>
<evidence type="ECO:0000313" key="2">
    <source>
        <dbReference type="EMBL" id="OIS92325.1"/>
    </source>
</evidence>
<sequence length="342" mass="38204">MKVLARIFRSLLVFLSIPWGVGSAQTDAMKLGPFERTRPRTLSVPMGEETFAEYDALNGSIGLAQQCSEITNSFWVEVEKRGECIRYYSGGWSEDNSTAIVYFPGDAILRNSKAVRFIGKSYLGKSPASITSDMYEWSEKASVPVVFLARPGLYGSSGDHNQRRHKREVDLMNGALDQLKQRYGIKRFILAGQSGGGHIVASLLTQRKDIKAVVISSGLLAVKRVTEIWDRRRSVPGPLLHDIDAFYDPVDEIQLISNTPAPIIWVLSDPEDLVIPFSTQLFYVRKLKAAGFNPYHIYVRAGDRQHHGLYKQAQLTSALIAQGKTPRQIMAALQAMDLEQIE</sequence>
<reference evidence="2 3" key="1">
    <citation type="submission" date="2016-10" db="EMBL/GenBank/DDBJ databases">
        <title>The Draft Genome Sequence of the Potato Rhizosphere Bacteria Ochrobactrum sp. IPA7.2.</title>
        <authorList>
            <person name="Gogoleva N.E."/>
            <person name="Khlopko Y.A."/>
            <person name="Burygin G.L."/>
            <person name="Plotnikov A.O."/>
        </authorList>
    </citation>
    <scope>NUCLEOTIDE SEQUENCE [LARGE SCALE GENOMIC DNA]</scope>
    <source>
        <strain evidence="2 3">IPA7.2</strain>
    </source>
</reference>
<name>A0A1J6HH49_9HYPH</name>
<organism evidence="2 3">
    <name type="scientific">Brucella cytisi</name>
    <dbReference type="NCBI Taxonomy" id="407152"/>
    <lineage>
        <taxon>Bacteria</taxon>
        <taxon>Pseudomonadati</taxon>
        <taxon>Pseudomonadota</taxon>
        <taxon>Alphaproteobacteria</taxon>
        <taxon>Hyphomicrobiales</taxon>
        <taxon>Brucellaceae</taxon>
        <taxon>Brucella/Ochrobactrum group</taxon>
        <taxon>Brucella</taxon>
    </lineage>
</organism>
<dbReference type="AlphaFoldDB" id="A0A1J6HH49"/>
<feature type="signal peptide" evidence="1">
    <location>
        <begin position="1"/>
        <end position="24"/>
    </location>
</feature>
<dbReference type="EMBL" id="MOEC01000017">
    <property type="protein sequence ID" value="OIS92325.1"/>
    <property type="molecule type" value="Genomic_DNA"/>
</dbReference>
<evidence type="ECO:0000313" key="3">
    <source>
        <dbReference type="Proteomes" id="UP000182985"/>
    </source>
</evidence>
<keyword evidence="3" id="KW-1185">Reference proteome</keyword>
<dbReference type="RefSeq" id="WP_071632683.1">
    <property type="nucleotide sequence ID" value="NZ_MOEC01000017.1"/>
</dbReference>